<dbReference type="WBParaSite" id="TMUE_1000004340.1">
    <property type="protein sequence ID" value="TMUE_1000004340.1"/>
    <property type="gene ID" value="WBGene00298919"/>
</dbReference>
<name>A0A5S6QB66_TRIMR</name>
<proteinExistence type="predicted"/>
<protein>
    <submittedName>
        <fullName evidence="3">Reverse transcriptase domain-containing protein</fullName>
    </submittedName>
</protein>
<organism evidence="2 3">
    <name type="scientific">Trichuris muris</name>
    <name type="common">Mouse whipworm</name>
    <dbReference type="NCBI Taxonomy" id="70415"/>
    <lineage>
        <taxon>Eukaryota</taxon>
        <taxon>Metazoa</taxon>
        <taxon>Ecdysozoa</taxon>
        <taxon>Nematoda</taxon>
        <taxon>Enoplea</taxon>
        <taxon>Dorylaimia</taxon>
        <taxon>Trichinellida</taxon>
        <taxon>Trichuridae</taxon>
        <taxon>Trichuris</taxon>
    </lineage>
</organism>
<dbReference type="AlphaFoldDB" id="A0A5S6QB66"/>
<dbReference type="InterPro" id="IPR043502">
    <property type="entry name" value="DNA/RNA_pol_sf"/>
</dbReference>
<evidence type="ECO:0000313" key="2">
    <source>
        <dbReference type="Proteomes" id="UP000046395"/>
    </source>
</evidence>
<keyword evidence="2" id="KW-1185">Reference proteome</keyword>
<dbReference type="InterPro" id="IPR050951">
    <property type="entry name" value="Retrovirus_Pol_polyprotein"/>
</dbReference>
<accession>A0A5S6QB66</accession>
<dbReference type="Proteomes" id="UP000046395">
    <property type="component" value="Unassembled WGS sequence"/>
</dbReference>
<dbReference type="InterPro" id="IPR043128">
    <property type="entry name" value="Rev_trsase/Diguanyl_cyclase"/>
</dbReference>
<dbReference type="InterPro" id="IPR000477">
    <property type="entry name" value="RT_dom"/>
</dbReference>
<dbReference type="STRING" id="70415.A0A5S6QB66"/>
<dbReference type="Gene3D" id="3.30.70.270">
    <property type="match status" value="2"/>
</dbReference>
<evidence type="ECO:0000259" key="1">
    <source>
        <dbReference type="PROSITE" id="PS50878"/>
    </source>
</evidence>
<dbReference type="Pfam" id="PF00078">
    <property type="entry name" value="RVT_1"/>
    <property type="match status" value="1"/>
</dbReference>
<dbReference type="SUPFAM" id="SSF56672">
    <property type="entry name" value="DNA/RNA polymerases"/>
    <property type="match status" value="1"/>
</dbReference>
<feature type="domain" description="Reverse transcriptase" evidence="1">
    <location>
        <begin position="1"/>
        <end position="65"/>
    </location>
</feature>
<dbReference type="PANTHER" id="PTHR37984:SF5">
    <property type="entry name" value="PROTEIN NYNRIN-LIKE"/>
    <property type="match status" value="1"/>
</dbReference>
<reference evidence="3" key="1">
    <citation type="submission" date="2019-12" db="UniProtKB">
        <authorList>
            <consortium name="WormBaseParasite"/>
        </authorList>
    </citation>
    <scope>IDENTIFICATION</scope>
</reference>
<dbReference type="PANTHER" id="PTHR37984">
    <property type="entry name" value="PROTEIN CBG26694"/>
    <property type="match status" value="1"/>
</dbReference>
<sequence>MEQLTIDLRGVAVYLDDILVSGNNAEEHVQNLRALFERFSEKGLRCKVEKCSFAQPSIENLGYVLSRHGVSKGSKVDAVIKMPPPTNVSRLRSFLGFMKVYAKFIQKPSTLGTGHLAARGHLTATAELAVPQITGSTPVYEA</sequence>
<evidence type="ECO:0000313" key="3">
    <source>
        <dbReference type="WBParaSite" id="TMUE_1000004340.1"/>
    </source>
</evidence>
<dbReference type="PROSITE" id="PS50878">
    <property type="entry name" value="RT_POL"/>
    <property type="match status" value="1"/>
</dbReference>